<gene>
    <name evidence="8" type="primary">MTHFR2</name>
    <name evidence="8" type="ORF">CU098_000849</name>
</gene>
<keyword evidence="4" id="KW-0285">Flavoprotein</keyword>
<accession>A0A367JZM2</accession>
<sequence length="104" mass="11476">MGVQNLYDRMERMQRYGPEFIDVTWGAGGTSADLTMDIVTTAQSVYGLETMMHLTCTNMPAEQIDKALEATCGCQNILALRGDPPKGQLNWESCENGFSHAIDL</sequence>
<dbReference type="GO" id="GO:0009086">
    <property type="term" value="P:methionine biosynthetic process"/>
    <property type="evidence" value="ECO:0007669"/>
    <property type="project" value="TreeGrafter"/>
</dbReference>
<dbReference type="AlphaFoldDB" id="A0A367JZM2"/>
<dbReference type="PANTHER" id="PTHR45754:SF3">
    <property type="entry name" value="METHYLENETETRAHYDROFOLATE REDUCTASE (NADPH)"/>
    <property type="match status" value="1"/>
</dbReference>
<dbReference type="STRING" id="4846.A0A367JZM2"/>
<evidence type="ECO:0000256" key="2">
    <source>
        <dbReference type="ARBA" id="ARBA00004777"/>
    </source>
</evidence>
<comment type="similarity">
    <text evidence="3">Belongs to the methylenetetrahydrofolate reductase family.</text>
</comment>
<keyword evidence="9" id="KW-1185">Reference proteome</keyword>
<dbReference type="EMBL" id="PJQM01002433">
    <property type="protein sequence ID" value="RCH95414.1"/>
    <property type="molecule type" value="Genomic_DNA"/>
</dbReference>
<comment type="cofactor">
    <cofactor evidence="1">
        <name>FAD</name>
        <dbReference type="ChEBI" id="CHEBI:57692"/>
    </cofactor>
</comment>
<dbReference type="InterPro" id="IPR003171">
    <property type="entry name" value="Mehydrof_redctse-like"/>
</dbReference>
<evidence type="ECO:0000256" key="1">
    <source>
        <dbReference type="ARBA" id="ARBA00001974"/>
    </source>
</evidence>
<dbReference type="OrthoDB" id="16284at2759"/>
<feature type="non-terminal residue" evidence="8">
    <location>
        <position position="104"/>
    </location>
</feature>
<evidence type="ECO:0000313" key="9">
    <source>
        <dbReference type="Proteomes" id="UP000253551"/>
    </source>
</evidence>
<dbReference type="Gene3D" id="3.20.20.220">
    <property type="match status" value="1"/>
</dbReference>
<keyword evidence="5" id="KW-0274">FAD</keyword>
<evidence type="ECO:0000256" key="4">
    <source>
        <dbReference type="ARBA" id="ARBA00022630"/>
    </source>
</evidence>
<dbReference type="Proteomes" id="UP000253551">
    <property type="component" value="Unassembled WGS sequence"/>
</dbReference>
<dbReference type="GO" id="GO:0035999">
    <property type="term" value="P:tetrahydrofolate interconversion"/>
    <property type="evidence" value="ECO:0007669"/>
    <property type="project" value="UniProtKB-UniPathway"/>
</dbReference>
<evidence type="ECO:0000256" key="5">
    <source>
        <dbReference type="ARBA" id="ARBA00022827"/>
    </source>
</evidence>
<dbReference type="UniPathway" id="UPA00193"/>
<evidence type="ECO:0000256" key="3">
    <source>
        <dbReference type="ARBA" id="ARBA00006743"/>
    </source>
</evidence>
<dbReference type="PANTHER" id="PTHR45754">
    <property type="entry name" value="METHYLENETETRAHYDROFOLATE REDUCTASE"/>
    <property type="match status" value="1"/>
</dbReference>
<organism evidence="8 9">
    <name type="scientific">Rhizopus stolonifer</name>
    <name type="common">Rhizopus nigricans</name>
    <dbReference type="NCBI Taxonomy" id="4846"/>
    <lineage>
        <taxon>Eukaryota</taxon>
        <taxon>Fungi</taxon>
        <taxon>Fungi incertae sedis</taxon>
        <taxon>Mucoromycota</taxon>
        <taxon>Mucoromycotina</taxon>
        <taxon>Mucoromycetes</taxon>
        <taxon>Mucorales</taxon>
        <taxon>Mucorineae</taxon>
        <taxon>Rhizopodaceae</taxon>
        <taxon>Rhizopus</taxon>
    </lineage>
</organism>
<protein>
    <submittedName>
        <fullName evidence="8">Methylenetetrahydrofolate reductase 2</fullName>
    </submittedName>
</protein>
<dbReference type="InterPro" id="IPR029041">
    <property type="entry name" value="FAD-linked_oxidoreductase-like"/>
</dbReference>
<evidence type="ECO:0000313" key="8">
    <source>
        <dbReference type="EMBL" id="RCH95414.1"/>
    </source>
</evidence>
<comment type="pathway">
    <text evidence="2 7">One-carbon metabolism; tetrahydrofolate interconversion.</text>
</comment>
<evidence type="ECO:0000256" key="6">
    <source>
        <dbReference type="ARBA" id="ARBA00023002"/>
    </source>
</evidence>
<reference evidence="8 9" key="1">
    <citation type="journal article" date="2018" name="G3 (Bethesda)">
        <title>Phylogenetic and Phylogenomic Definition of Rhizopus Species.</title>
        <authorList>
            <person name="Gryganskyi A.P."/>
            <person name="Golan J."/>
            <person name="Dolatabadi S."/>
            <person name="Mondo S."/>
            <person name="Robb S."/>
            <person name="Idnurm A."/>
            <person name="Muszewska A."/>
            <person name="Steczkiewicz K."/>
            <person name="Masonjones S."/>
            <person name="Liao H.L."/>
            <person name="Gajdeczka M.T."/>
            <person name="Anike F."/>
            <person name="Vuek A."/>
            <person name="Anishchenko I.M."/>
            <person name="Voigt K."/>
            <person name="de Hoog G.S."/>
            <person name="Smith M.E."/>
            <person name="Heitman J."/>
            <person name="Vilgalys R."/>
            <person name="Stajich J.E."/>
        </authorList>
    </citation>
    <scope>NUCLEOTIDE SEQUENCE [LARGE SCALE GENOMIC DNA]</scope>
    <source>
        <strain evidence="8 9">LSU 92-RS-03</strain>
    </source>
</reference>
<comment type="caution">
    <text evidence="8">The sequence shown here is derived from an EMBL/GenBank/DDBJ whole genome shotgun (WGS) entry which is preliminary data.</text>
</comment>
<keyword evidence="6" id="KW-0560">Oxidoreductase</keyword>
<dbReference type="SUPFAM" id="SSF51730">
    <property type="entry name" value="FAD-linked oxidoreductase"/>
    <property type="match status" value="1"/>
</dbReference>
<dbReference type="GO" id="GO:0005829">
    <property type="term" value="C:cytosol"/>
    <property type="evidence" value="ECO:0007669"/>
    <property type="project" value="TreeGrafter"/>
</dbReference>
<evidence type="ECO:0000256" key="7">
    <source>
        <dbReference type="RuleBase" id="RU004254"/>
    </source>
</evidence>
<name>A0A367JZM2_RHIST</name>
<proteinExistence type="inferred from homology"/>
<dbReference type="GO" id="GO:0071949">
    <property type="term" value="F:FAD binding"/>
    <property type="evidence" value="ECO:0007669"/>
    <property type="project" value="TreeGrafter"/>
</dbReference>
<dbReference type="Pfam" id="PF02219">
    <property type="entry name" value="MTHFR"/>
    <property type="match status" value="1"/>
</dbReference>
<dbReference type="GO" id="GO:0004489">
    <property type="term" value="F:methylenetetrahydrofolate reductase [NAD(P)H] activity"/>
    <property type="evidence" value="ECO:0007669"/>
    <property type="project" value="InterPro"/>
</dbReference>